<dbReference type="OrthoDB" id="10042665at2759"/>
<dbReference type="Pfam" id="PF00004">
    <property type="entry name" value="AAA"/>
    <property type="match status" value="1"/>
</dbReference>
<dbReference type="GO" id="GO:0016887">
    <property type="term" value="F:ATP hydrolysis activity"/>
    <property type="evidence" value="ECO:0007669"/>
    <property type="project" value="InterPro"/>
</dbReference>
<name>A0A2T2NB84_CORCC</name>
<dbReference type="PANTHER" id="PTHR46411:SF2">
    <property type="entry name" value="AAA+ ATPASE DOMAIN-CONTAINING PROTEIN"/>
    <property type="match status" value="1"/>
</dbReference>
<dbReference type="GO" id="GO:0005524">
    <property type="term" value="F:ATP binding"/>
    <property type="evidence" value="ECO:0007669"/>
    <property type="project" value="InterPro"/>
</dbReference>
<dbReference type="Pfam" id="PF22942">
    <property type="entry name" value="DUF7025"/>
    <property type="match status" value="1"/>
</dbReference>
<accession>A0A2T2NB84</accession>
<feature type="region of interest" description="Disordered" evidence="1">
    <location>
        <begin position="667"/>
        <end position="700"/>
    </location>
</feature>
<feature type="compositionally biased region" description="Polar residues" evidence="1">
    <location>
        <begin position="686"/>
        <end position="700"/>
    </location>
</feature>
<protein>
    <submittedName>
        <fullName evidence="3">P-loop containing nucleoside triphosphate hydrolase protein</fullName>
    </submittedName>
</protein>
<feature type="domain" description="AAA+ ATPase" evidence="2">
    <location>
        <begin position="413"/>
        <end position="542"/>
    </location>
</feature>
<gene>
    <name evidence="3" type="ORF">BS50DRAFT_502544</name>
</gene>
<evidence type="ECO:0000313" key="3">
    <source>
        <dbReference type="EMBL" id="PSN62687.1"/>
    </source>
</evidence>
<dbReference type="InterPro" id="IPR027417">
    <property type="entry name" value="P-loop_NTPase"/>
</dbReference>
<dbReference type="SUPFAM" id="SSF52540">
    <property type="entry name" value="P-loop containing nucleoside triphosphate hydrolases"/>
    <property type="match status" value="1"/>
</dbReference>
<evidence type="ECO:0000313" key="4">
    <source>
        <dbReference type="Proteomes" id="UP000240883"/>
    </source>
</evidence>
<dbReference type="AlphaFoldDB" id="A0A2T2NB84"/>
<evidence type="ECO:0000256" key="1">
    <source>
        <dbReference type="SAM" id="MobiDB-lite"/>
    </source>
</evidence>
<dbReference type="InterPro" id="IPR003593">
    <property type="entry name" value="AAA+_ATPase"/>
</dbReference>
<dbReference type="STRING" id="1448308.A0A2T2NB84"/>
<sequence length="700" mass="79156">MDEKPESEKSDDVQSGVIANYLESKLALIHMKPLIEFLEEYIVAKHAYLGSPQCQGITYHDLWFLLKPGDEVISPEENQAYRIFGAKIPTHKAVSPWADYERQGKITISPPPPPGEEDATYFEYELGRIDFDGYCLTPHRNLYSIPPFEGEKLVTELRYYPLRFHPALLNGAQRAHSSLKETGNLLRLQLIERGRKYTQMTSFQHAYHSGTAVGGNEALDGQVVVDITRASQERLVPPKMPKNWLRERNPSSLTDRRSFLCEAECCTGEVVWSERGTQRRRNDEFLDSFIPQNPDDPLSVSVASRFVESMRKSPEGFRFSDEELVIMGNTVEGFVLRTRKWAYMRLDNLSEIDYRSGEAKSEKEDEVKDDSKTAFDDLVLPEGHKEMILSLVAQHFRDQGKDEEVDIVRGKGKGLIMLLHGAPGVGKTSTAEGVAELFKKPLLQITCGDLGSTAKGVETALEKNFSLASRWDAILLLDEADVFLASRSRATSGTDFNRNALVAVFLRVLEYYTGILFLTTNRVGDFDEAFASRIHVSLEYPPLDRKSTKKVLALNLRLIGERFKKSKRLISIDEEDISIDAEEYWSTNDKARLNGRQIRNACHTALALAEFEAQGGNHKTILAPNAKVTLASKHFSTVFKAYLDFNKYLKDVYGTWSEDRAKEFELRAGEKVPSGSNDLQSRRNLESSQTGSFPGQRFYQ</sequence>
<keyword evidence="3" id="KW-0378">Hydrolase</keyword>
<proteinExistence type="predicted"/>
<dbReference type="Gene3D" id="3.40.50.300">
    <property type="entry name" value="P-loop containing nucleotide triphosphate hydrolases"/>
    <property type="match status" value="1"/>
</dbReference>
<dbReference type="CDD" id="cd19481">
    <property type="entry name" value="RecA-like_protease"/>
    <property type="match status" value="1"/>
</dbReference>
<reference evidence="3 4" key="1">
    <citation type="journal article" date="2018" name="Front. Microbiol.">
        <title>Genome-Wide Analysis of Corynespora cassiicola Leaf Fall Disease Putative Effectors.</title>
        <authorList>
            <person name="Lopez D."/>
            <person name="Ribeiro S."/>
            <person name="Label P."/>
            <person name="Fumanal B."/>
            <person name="Venisse J.S."/>
            <person name="Kohler A."/>
            <person name="de Oliveira R.R."/>
            <person name="Labutti K."/>
            <person name="Lipzen A."/>
            <person name="Lail K."/>
            <person name="Bauer D."/>
            <person name="Ohm R.A."/>
            <person name="Barry K.W."/>
            <person name="Spatafora J."/>
            <person name="Grigoriev I.V."/>
            <person name="Martin F.M."/>
            <person name="Pujade-Renaud V."/>
        </authorList>
    </citation>
    <scope>NUCLEOTIDE SEQUENCE [LARGE SCALE GENOMIC DNA]</scope>
    <source>
        <strain evidence="3 4">Philippines</strain>
    </source>
</reference>
<evidence type="ECO:0000259" key="2">
    <source>
        <dbReference type="SMART" id="SM00382"/>
    </source>
</evidence>
<dbReference type="PANTHER" id="PTHR46411">
    <property type="entry name" value="FAMILY ATPASE, PUTATIVE-RELATED"/>
    <property type="match status" value="1"/>
</dbReference>
<dbReference type="SMART" id="SM00382">
    <property type="entry name" value="AAA"/>
    <property type="match status" value="1"/>
</dbReference>
<dbReference type="InterPro" id="IPR054289">
    <property type="entry name" value="DUF7025"/>
</dbReference>
<dbReference type="Pfam" id="PF23232">
    <property type="entry name" value="AAA_lid_13"/>
    <property type="match status" value="1"/>
</dbReference>
<dbReference type="InterPro" id="IPR003959">
    <property type="entry name" value="ATPase_AAA_core"/>
</dbReference>
<dbReference type="EMBL" id="KZ678141">
    <property type="protein sequence ID" value="PSN62687.1"/>
    <property type="molecule type" value="Genomic_DNA"/>
</dbReference>
<dbReference type="Proteomes" id="UP000240883">
    <property type="component" value="Unassembled WGS sequence"/>
</dbReference>
<organism evidence="3 4">
    <name type="scientific">Corynespora cassiicola Philippines</name>
    <dbReference type="NCBI Taxonomy" id="1448308"/>
    <lineage>
        <taxon>Eukaryota</taxon>
        <taxon>Fungi</taxon>
        <taxon>Dikarya</taxon>
        <taxon>Ascomycota</taxon>
        <taxon>Pezizomycotina</taxon>
        <taxon>Dothideomycetes</taxon>
        <taxon>Pleosporomycetidae</taxon>
        <taxon>Pleosporales</taxon>
        <taxon>Corynesporascaceae</taxon>
        <taxon>Corynespora</taxon>
    </lineage>
</organism>
<dbReference type="InterPro" id="IPR056599">
    <property type="entry name" value="AAA_lid_fung"/>
</dbReference>
<keyword evidence="4" id="KW-1185">Reference proteome</keyword>